<keyword evidence="5" id="KW-0808">Transferase</keyword>
<keyword evidence="18" id="KW-0460">Magnesium</keyword>
<feature type="binding site" evidence="17">
    <location>
        <position position="14"/>
    </location>
    <ligand>
        <name>ATP</name>
        <dbReference type="ChEBI" id="CHEBI:30616"/>
    </ligand>
</feature>
<name>A0A2W0HNL9_9BACI</name>
<dbReference type="Gene3D" id="1.10.287.3610">
    <property type="match status" value="1"/>
</dbReference>
<feature type="binding site" evidence="16">
    <location>
        <position position="14"/>
    </location>
    <ligand>
        <name>substrate</name>
    </ligand>
</feature>
<evidence type="ECO:0000256" key="3">
    <source>
        <dbReference type="ARBA" id="ARBA00022475"/>
    </source>
</evidence>
<feature type="binding site" evidence="16">
    <location>
        <begin position="27"/>
        <end position="30"/>
    </location>
    <ligand>
        <name>substrate</name>
    </ligand>
</feature>
<dbReference type="CDD" id="cd14265">
    <property type="entry name" value="UDPK_IM_like"/>
    <property type="match status" value="1"/>
</dbReference>
<dbReference type="GO" id="GO:0005886">
    <property type="term" value="C:plasma membrane"/>
    <property type="evidence" value="ECO:0007669"/>
    <property type="project" value="UniProtKB-SubCell"/>
</dbReference>
<keyword evidence="9 17" id="KW-0067">ATP-binding</keyword>
<evidence type="ECO:0000256" key="16">
    <source>
        <dbReference type="PIRSR" id="PIRSR600829-2"/>
    </source>
</evidence>
<dbReference type="Pfam" id="PF01219">
    <property type="entry name" value="DAGK_prokar"/>
    <property type="match status" value="1"/>
</dbReference>
<protein>
    <submittedName>
        <fullName evidence="20">Diacylglycerol kinase</fullName>
    </submittedName>
</protein>
<dbReference type="RefSeq" id="WP_110518746.1">
    <property type="nucleotide sequence ID" value="NZ_PDOF01000001.1"/>
</dbReference>
<evidence type="ECO:0000256" key="1">
    <source>
        <dbReference type="ARBA" id="ARBA00004651"/>
    </source>
</evidence>
<dbReference type="PANTHER" id="PTHR34299">
    <property type="entry name" value="DIACYLGLYCEROL KINASE"/>
    <property type="match status" value="1"/>
</dbReference>
<accession>A0A2W0HNL9</accession>
<dbReference type="GO" id="GO:0016301">
    <property type="term" value="F:kinase activity"/>
    <property type="evidence" value="ECO:0007669"/>
    <property type="project" value="UniProtKB-KW"/>
</dbReference>
<gene>
    <name evidence="20" type="ORF">CR205_08925</name>
</gene>
<evidence type="ECO:0000256" key="17">
    <source>
        <dbReference type="PIRSR" id="PIRSR600829-3"/>
    </source>
</evidence>
<proteinExistence type="inferred from homology"/>
<keyword evidence="7 17" id="KW-0547">Nucleotide-binding</keyword>
<feature type="binding site" evidence="17">
    <location>
        <position position="21"/>
    </location>
    <ligand>
        <name>ATP</name>
        <dbReference type="ChEBI" id="CHEBI:30616"/>
    </ligand>
</feature>
<feature type="transmembrane region" description="Helical" evidence="19">
    <location>
        <begin position="61"/>
        <end position="80"/>
    </location>
</feature>
<evidence type="ECO:0000256" key="8">
    <source>
        <dbReference type="ARBA" id="ARBA00022777"/>
    </source>
</evidence>
<feature type="binding site" evidence="18">
    <location>
        <position position="81"/>
    </location>
    <ligand>
        <name>a divalent metal cation</name>
        <dbReference type="ChEBI" id="CHEBI:60240"/>
    </ligand>
</feature>
<comment type="similarity">
    <text evidence="2">Belongs to the bacterial diacylglycerol kinase family.</text>
</comment>
<evidence type="ECO:0000256" key="6">
    <source>
        <dbReference type="ARBA" id="ARBA00022692"/>
    </source>
</evidence>
<dbReference type="InterPro" id="IPR033717">
    <property type="entry name" value="UDPK"/>
</dbReference>
<comment type="caution">
    <text evidence="20">The sequence shown here is derived from an EMBL/GenBank/DDBJ whole genome shotgun (WGS) entry which is preliminary data.</text>
</comment>
<evidence type="ECO:0000256" key="15">
    <source>
        <dbReference type="PIRSR" id="PIRSR600829-1"/>
    </source>
</evidence>
<keyword evidence="18" id="KW-0479">Metal-binding</keyword>
<keyword evidence="13" id="KW-0594">Phospholipid biosynthesis</keyword>
<dbReference type="InterPro" id="IPR036945">
    <property type="entry name" value="DAGK_sf"/>
</dbReference>
<keyword evidence="11" id="KW-0443">Lipid metabolism</keyword>
<keyword evidence="10 19" id="KW-1133">Transmembrane helix</keyword>
<feature type="binding site" evidence="17">
    <location>
        <begin position="99"/>
        <end position="100"/>
    </location>
    <ligand>
        <name>ATP</name>
        <dbReference type="ChEBI" id="CHEBI:30616"/>
    </ligand>
</feature>
<dbReference type="GO" id="GO:0008654">
    <property type="term" value="P:phospholipid biosynthetic process"/>
    <property type="evidence" value="ECO:0007669"/>
    <property type="project" value="UniProtKB-KW"/>
</dbReference>
<evidence type="ECO:0000256" key="7">
    <source>
        <dbReference type="ARBA" id="ARBA00022741"/>
    </source>
</evidence>
<dbReference type="InterPro" id="IPR000829">
    <property type="entry name" value="DAGK"/>
</dbReference>
<reference evidence="20 21" key="1">
    <citation type="submission" date="2017-10" db="EMBL/GenBank/DDBJ databases">
        <title>Bacillus sp. nov., a halophilic bacterium isolated from a Yangshapao Lake.</title>
        <authorList>
            <person name="Wang H."/>
        </authorList>
    </citation>
    <scope>NUCLEOTIDE SEQUENCE [LARGE SCALE GENOMIC DNA]</scope>
    <source>
        <strain evidence="20 21">YSP-3</strain>
    </source>
</reference>
<feature type="binding site" evidence="17">
    <location>
        <position position="81"/>
    </location>
    <ligand>
        <name>ATP</name>
        <dbReference type="ChEBI" id="CHEBI:30616"/>
    </ligand>
</feature>
<keyword evidence="21" id="KW-1185">Reference proteome</keyword>
<evidence type="ECO:0000256" key="2">
    <source>
        <dbReference type="ARBA" id="ARBA00005967"/>
    </source>
</evidence>
<feature type="binding site" evidence="16">
    <location>
        <position position="74"/>
    </location>
    <ligand>
        <name>substrate</name>
    </ligand>
</feature>
<feature type="binding site" evidence="17">
    <location>
        <position position="33"/>
    </location>
    <ligand>
        <name>ATP</name>
        <dbReference type="ChEBI" id="CHEBI:30616"/>
    </ligand>
</feature>
<evidence type="ECO:0000256" key="11">
    <source>
        <dbReference type="ARBA" id="ARBA00023098"/>
    </source>
</evidence>
<organism evidence="20 21">
    <name type="scientific">Alteribacter lacisalsi</name>
    <dbReference type="NCBI Taxonomy" id="2045244"/>
    <lineage>
        <taxon>Bacteria</taxon>
        <taxon>Bacillati</taxon>
        <taxon>Bacillota</taxon>
        <taxon>Bacilli</taxon>
        <taxon>Bacillales</taxon>
        <taxon>Bacillaceae</taxon>
        <taxon>Alteribacter</taxon>
    </lineage>
</organism>
<keyword evidence="8 20" id="KW-0418">Kinase</keyword>
<evidence type="ECO:0000256" key="12">
    <source>
        <dbReference type="ARBA" id="ARBA00023136"/>
    </source>
</evidence>
<evidence type="ECO:0000256" key="14">
    <source>
        <dbReference type="ARBA" id="ARBA00023264"/>
    </source>
</evidence>
<dbReference type="OrthoDB" id="9789934at2"/>
<dbReference type="GO" id="GO:0046872">
    <property type="term" value="F:metal ion binding"/>
    <property type="evidence" value="ECO:0007669"/>
    <property type="project" value="UniProtKB-KW"/>
</dbReference>
<evidence type="ECO:0000313" key="21">
    <source>
        <dbReference type="Proteomes" id="UP000248066"/>
    </source>
</evidence>
<dbReference type="EMBL" id="PDOF01000001">
    <property type="protein sequence ID" value="PYZ98682.1"/>
    <property type="molecule type" value="Genomic_DNA"/>
</dbReference>
<dbReference type="PANTHER" id="PTHR34299:SF1">
    <property type="entry name" value="DIACYLGLYCEROL KINASE"/>
    <property type="match status" value="1"/>
</dbReference>
<feature type="active site" description="Proton acceptor" evidence="15">
    <location>
        <position position="74"/>
    </location>
</feature>
<feature type="binding site" evidence="18">
    <location>
        <position position="33"/>
    </location>
    <ligand>
        <name>a divalent metal cation</name>
        <dbReference type="ChEBI" id="CHEBI:60240"/>
    </ligand>
</feature>
<dbReference type="GO" id="GO:0005524">
    <property type="term" value="F:ATP binding"/>
    <property type="evidence" value="ECO:0007669"/>
    <property type="project" value="UniProtKB-KW"/>
</dbReference>
<evidence type="ECO:0000256" key="4">
    <source>
        <dbReference type="ARBA" id="ARBA00022516"/>
    </source>
</evidence>
<evidence type="ECO:0000256" key="5">
    <source>
        <dbReference type="ARBA" id="ARBA00022679"/>
    </source>
</evidence>
<evidence type="ECO:0000256" key="18">
    <source>
        <dbReference type="PIRSR" id="PIRSR600829-4"/>
    </source>
</evidence>
<keyword evidence="6 19" id="KW-0812">Transmembrane</keyword>
<evidence type="ECO:0000256" key="10">
    <source>
        <dbReference type="ARBA" id="ARBA00022989"/>
    </source>
</evidence>
<feature type="transmembrane region" description="Helical" evidence="19">
    <location>
        <begin position="101"/>
        <end position="126"/>
    </location>
</feature>
<evidence type="ECO:0000256" key="9">
    <source>
        <dbReference type="ARBA" id="ARBA00022840"/>
    </source>
</evidence>
<comment type="cofactor">
    <cofactor evidence="18">
        <name>Mg(2+)</name>
        <dbReference type="ChEBI" id="CHEBI:18420"/>
    </cofactor>
    <text evidence="18">Mn(2+), Zn(2+), Cd(2+) and Co(2+) support activity to lesser extents.</text>
</comment>
<dbReference type="AlphaFoldDB" id="A0A2W0HNL9"/>
<keyword evidence="4" id="KW-0444">Lipid biosynthesis</keyword>
<keyword evidence="3" id="KW-1003">Cell membrane</keyword>
<keyword evidence="14" id="KW-1208">Phospholipid metabolism</keyword>
<dbReference type="PROSITE" id="PS01069">
    <property type="entry name" value="DAGK_PROKAR"/>
    <property type="match status" value="1"/>
</dbReference>
<evidence type="ECO:0000313" key="20">
    <source>
        <dbReference type="EMBL" id="PYZ98682.1"/>
    </source>
</evidence>
<feature type="transmembrane region" description="Helical" evidence="19">
    <location>
        <begin position="36"/>
        <end position="55"/>
    </location>
</feature>
<dbReference type="Proteomes" id="UP000248066">
    <property type="component" value="Unassembled WGS sequence"/>
</dbReference>
<evidence type="ECO:0000256" key="13">
    <source>
        <dbReference type="ARBA" id="ARBA00023209"/>
    </source>
</evidence>
<comment type="subcellular location">
    <subcellularLocation>
        <location evidence="1">Cell membrane</location>
        <topology evidence="1">Multi-pass membrane protein</topology>
    </subcellularLocation>
</comment>
<evidence type="ECO:0000256" key="19">
    <source>
        <dbReference type="SAM" id="Phobius"/>
    </source>
</evidence>
<sequence length="131" mass="14571">MTSKNKPPFISWPRLIKSFRYASEGIRHTWANEQNFRIHSILGALVITVGWLINVTVVEQALLILVIGGVLGLELINTALERSVDMMTSEYRLEAKIIKDVAAGAVMVFSITAVLVGITIFLPRIISFFAQ</sequence>
<keyword evidence="12 19" id="KW-0472">Membrane</keyword>